<sequence>MLHRKLKEARLGAGLTMEAAAEKLSLTQSTISRIEAGDTGVTSQRLVDLASAYGVSPSALLDGSVVRSMSETDLDRLGMVIEFVEASLADAKPRPQPSQIKDVVVTIFKQETAIAWETGASFDPSRYQDLVALLFKQKGQAR</sequence>
<dbReference type="AlphaFoldDB" id="A0A497X403"/>
<dbReference type="OrthoDB" id="7849034at2"/>
<feature type="domain" description="HTH cro/C1-type" evidence="1">
    <location>
        <begin position="6"/>
        <end position="60"/>
    </location>
</feature>
<dbReference type="Pfam" id="PF01381">
    <property type="entry name" value="HTH_3"/>
    <property type="match status" value="1"/>
</dbReference>
<dbReference type="SUPFAM" id="SSF47413">
    <property type="entry name" value="lambda repressor-like DNA-binding domains"/>
    <property type="match status" value="1"/>
</dbReference>
<dbReference type="PROSITE" id="PS50943">
    <property type="entry name" value="HTH_CROC1"/>
    <property type="match status" value="1"/>
</dbReference>
<dbReference type="InterPro" id="IPR010982">
    <property type="entry name" value="Lambda_DNA-bd_dom_sf"/>
</dbReference>
<protein>
    <submittedName>
        <fullName evidence="2">Transcriptional regulator with XRE-family HTH domain</fullName>
    </submittedName>
</protein>
<dbReference type="EMBL" id="RCCE01000002">
    <property type="protein sequence ID" value="RLJ59104.1"/>
    <property type="molecule type" value="Genomic_DNA"/>
</dbReference>
<organism evidence="2 3">
    <name type="scientific">Litoreibacter meonggei</name>
    <dbReference type="NCBI Taxonomy" id="1049199"/>
    <lineage>
        <taxon>Bacteria</taxon>
        <taxon>Pseudomonadati</taxon>
        <taxon>Pseudomonadota</taxon>
        <taxon>Alphaproteobacteria</taxon>
        <taxon>Rhodobacterales</taxon>
        <taxon>Roseobacteraceae</taxon>
        <taxon>Litoreibacter</taxon>
    </lineage>
</organism>
<dbReference type="SMART" id="SM00530">
    <property type="entry name" value="HTH_XRE"/>
    <property type="match status" value="1"/>
</dbReference>
<accession>A0A497X403</accession>
<gene>
    <name evidence="2" type="ORF">BCF46_1248</name>
</gene>
<dbReference type="Gene3D" id="1.10.260.40">
    <property type="entry name" value="lambda repressor-like DNA-binding domains"/>
    <property type="match status" value="1"/>
</dbReference>
<dbReference type="GO" id="GO:0003677">
    <property type="term" value="F:DNA binding"/>
    <property type="evidence" value="ECO:0007669"/>
    <property type="project" value="InterPro"/>
</dbReference>
<evidence type="ECO:0000313" key="3">
    <source>
        <dbReference type="Proteomes" id="UP000269157"/>
    </source>
</evidence>
<reference evidence="2 3" key="1">
    <citation type="submission" date="2018-10" db="EMBL/GenBank/DDBJ databases">
        <title>Genomic Encyclopedia of Archaeal and Bacterial Type Strains, Phase II (KMG-II): from individual species to whole genera.</title>
        <authorList>
            <person name="Goeker M."/>
        </authorList>
    </citation>
    <scope>NUCLEOTIDE SEQUENCE [LARGE SCALE GENOMIC DNA]</scope>
    <source>
        <strain evidence="2 3">DSM 29466</strain>
    </source>
</reference>
<evidence type="ECO:0000313" key="2">
    <source>
        <dbReference type="EMBL" id="RLJ59104.1"/>
    </source>
</evidence>
<evidence type="ECO:0000259" key="1">
    <source>
        <dbReference type="PROSITE" id="PS50943"/>
    </source>
</evidence>
<name>A0A497X403_9RHOB</name>
<dbReference type="InterPro" id="IPR001387">
    <property type="entry name" value="Cro/C1-type_HTH"/>
</dbReference>
<keyword evidence="3" id="KW-1185">Reference proteome</keyword>
<proteinExistence type="predicted"/>
<dbReference type="RefSeq" id="WP_121022807.1">
    <property type="nucleotide sequence ID" value="NZ_RCCE01000002.1"/>
</dbReference>
<dbReference type="CDD" id="cd00093">
    <property type="entry name" value="HTH_XRE"/>
    <property type="match status" value="1"/>
</dbReference>
<dbReference type="Proteomes" id="UP000269157">
    <property type="component" value="Unassembled WGS sequence"/>
</dbReference>
<comment type="caution">
    <text evidence="2">The sequence shown here is derived from an EMBL/GenBank/DDBJ whole genome shotgun (WGS) entry which is preliminary data.</text>
</comment>